<name>A0A1W1V2M5_DESTI</name>
<dbReference type="GO" id="GO:0003677">
    <property type="term" value="F:DNA binding"/>
    <property type="evidence" value="ECO:0007669"/>
    <property type="project" value="UniProtKB-KW"/>
</dbReference>
<gene>
    <name evidence="6" type="ORF">SAMN00017405_1724</name>
</gene>
<dbReference type="GO" id="GO:0003700">
    <property type="term" value="F:DNA-binding transcription factor activity"/>
    <property type="evidence" value="ECO:0007669"/>
    <property type="project" value="InterPro"/>
</dbReference>
<dbReference type="STRING" id="656914.SAMN00017405_1724"/>
<dbReference type="InterPro" id="IPR000847">
    <property type="entry name" value="LysR_HTH_N"/>
</dbReference>
<evidence type="ECO:0000313" key="7">
    <source>
        <dbReference type="Proteomes" id="UP000192731"/>
    </source>
</evidence>
<accession>A0A1W1V2M5</accession>
<keyword evidence="2" id="KW-0805">Transcription regulation</keyword>
<dbReference type="AlphaFoldDB" id="A0A1W1V2M5"/>
<protein>
    <submittedName>
        <fullName evidence="6">DNA-binding transcriptional regulator, LysR family</fullName>
    </submittedName>
</protein>
<dbReference type="Pfam" id="PF00126">
    <property type="entry name" value="HTH_1"/>
    <property type="match status" value="1"/>
</dbReference>
<dbReference type="PROSITE" id="PS50931">
    <property type="entry name" value="HTH_LYSR"/>
    <property type="match status" value="1"/>
</dbReference>
<dbReference type="InterPro" id="IPR005119">
    <property type="entry name" value="LysR_subst-bd"/>
</dbReference>
<reference evidence="6 7" key="1">
    <citation type="submission" date="2017-04" db="EMBL/GenBank/DDBJ databases">
        <authorList>
            <person name="Afonso C.L."/>
            <person name="Miller P.J."/>
            <person name="Scott M.A."/>
            <person name="Spackman E."/>
            <person name="Goraichik I."/>
            <person name="Dimitrov K.M."/>
            <person name="Suarez D.L."/>
            <person name="Swayne D.E."/>
        </authorList>
    </citation>
    <scope>NUCLEOTIDE SEQUENCE [LARGE SCALE GENOMIC DNA]</scope>
    <source>
        <strain evidence="6 7">DSM 11270</strain>
    </source>
</reference>
<feature type="domain" description="HTH lysR-type" evidence="5">
    <location>
        <begin position="1"/>
        <end position="58"/>
    </location>
</feature>
<dbReference type="PANTHER" id="PTHR30419:SF8">
    <property type="entry name" value="NITROGEN ASSIMILATION TRANSCRIPTIONAL ACTIVATOR-RELATED"/>
    <property type="match status" value="1"/>
</dbReference>
<dbReference type="CDD" id="cd05466">
    <property type="entry name" value="PBP2_LTTR_substrate"/>
    <property type="match status" value="1"/>
</dbReference>
<dbReference type="InterPro" id="IPR036390">
    <property type="entry name" value="WH_DNA-bd_sf"/>
</dbReference>
<dbReference type="InterPro" id="IPR050950">
    <property type="entry name" value="HTH-type_LysR_regulators"/>
</dbReference>
<dbReference type="Proteomes" id="UP000192731">
    <property type="component" value="Unassembled WGS sequence"/>
</dbReference>
<evidence type="ECO:0000256" key="4">
    <source>
        <dbReference type="ARBA" id="ARBA00023163"/>
    </source>
</evidence>
<dbReference type="SUPFAM" id="SSF53850">
    <property type="entry name" value="Periplasmic binding protein-like II"/>
    <property type="match status" value="1"/>
</dbReference>
<evidence type="ECO:0000256" key="1">
    <source>
        <dbReference type="ARBA" id="ARBA00009437"/>
    </source>
</evidence>
<dbReference type="EMBL" id="FWWT01000014">
    <property type="protein sequence ID" value="SMB87585.1"/>
    <property type="molecule type" value="Genomic_DNA"/>
</dbReference>
<keyword evidence="4" id="KW-0804">Transcription</keyword>
<dbReference type="InterPro" id="IPR036388">
    <property type="entry name" value="WH-like_DNA-bd_sf"/>
</dbReference>
<dbReference type="OrthoDB" id="9803714at2"/>
<proteinExistence type="inferred from homology"/>
<comment type="similarity">
    <text evidence="1">Belongs to the LysR transcriptional regulatory family.</text>
</comment>
<evidence type="ECO:0000256" key="2">
    <source>
        <dbReference type="ARBA" id="ARBA00023015"/>
    </source>
</evidence>
<evidence type="ECO:0000259" key="5">
    <source>
        <dbReference type="PROSITE" id="PS50931"/>
    </source>
</evidence>
<dbReference type="PANTHER" id="PTHR30419">
    <property type="entry name" value="HTH-TYPE TRANSCRIPTIONAL REGULATOR YBHD"/>
    <property type="match status" value="1"/>
</dbReference>
<dbReference type="Pfam" id="PF03466">
    <property type="entry name" value="LysR_substrate"/>
    <property type="match status" value="1"/>
</dbReference>
<dbReference type="PRINTS" id="PR00039">
    <property type="entry name" value="HTHLYSR"/>
</dbReference>
<evidence type="ECO:0000256" key="3">
    <source>
        <dbReference type="ARBA" id="ARBA00023125"/>
    </source>
</evidence>
<dbReference type="FunFam" id="1.10.10.10:FF:000001">
    <property type="entry name" value="LysR family transcriptional regulator"/>
    <property type="match status" value="1"/>
</dbReference>
<dbReference type="RefSeq" id="WP_084052708.1">
    <property type="nucleotide sequence ID" value="NZ_FWWT01000014.1"/>
</dbReference>
<keyword evidence="3 6" id="KW-0238">DNA-binding</keyword>
<organism evidence="6 7">
    <name type="scientific">Desulfonispora thiosulfatigenes DSM 11270</name>
    <dbReference type="NCBI Taxonomy" id="656914"/>
    <lineage>
        <taxon>Bacteria</taxon>
        <taxon>Bacillati</taxon>
        <taxon>Bacillota</taxon>
        <taxon>Clostridia</taxon>
        <taxon>Eubacteriales</taxon>
        <taxon>Peptococcaceae</taxon>
        <taxon>Desulfonispora</taxon>
    </lineage>
</organism>
<evidence type="ECO:0000313" key="6">
    <source>
        <dbReference type="EMBL" id="SMB87585.1"/>
    </source>
</evidence>
<dbReference type="Gene3D" id="3.40.190.290">
    <property type="match status" value="1"/>
</dbReference>
<sequence>MELRQLEYFQKVSKLKNFTKAAEALHVSQPSVTNSIRKLEEELGVVLLDRNKKRVYLTEEGKVFLNRIDKILFELNDTLLEIRDLKCLDKGQIKLGLPPMIGAHFFPNMFTKFSKDYPNLDLQVYEEGSINARQLIEKGDLDLGLIILPKNSKQLDTIEIFKTNIVLCVSKDHRLCNCKEVCFTELENEDFILLKDDSFHRRAIMQRCHQHKLKPRVIFSSNQIETIKALVASGVGISFLLEMAARDTKDIVAVPLTETIETTIGLAWRKDKYLSKATKSFIDFIKNYTESPDFKGF</sequence>
<dbReference type="GO" id="GO:0005829">
    <property type="term" value="C:cytosol"/>
    <property type="evidence" value="ECO:0007669"/>
    <property type="project" value="TreeGrafter"/>
</dbReference>
<keyword evidence="7" id="KW-1185">Reference proteome</keyword>
<dbReference type="Gene3D" id="1.10.10.10">
    <property type="entry name" value="Winged helix-like DNA-binding domain superfamily/Winged helix DNA-binding domain"/>
    <property type="match status" value="1"/>
</dbReference>
<dbReference type="SUPFAM" id="SSF46785">
    <property type="entry name" value="Winged helix' DNA-binding domain"/>
    <property type="match status" value="1"/>
</dbReference>